<accession>A0A512IPH6</accession>
<gene>
    <name evidence="1" type="ORF">MHA02_19940</name>
</gene>
<dbReference type="OrthoDB" id="7993113at2"/>
<comment type="caution">
    <text evidence="1">The sequence shown here is derived from an EMBL/GenBank/DDBJ whole genome shotgun (WGS) entry which is preliminary data.</text>
</comment>
<name>A0A512IPH6_9HYPH</name>
<dbReference type="Proteomes" id="UP000321258">
    <property type="component" value="Unassembled WGS sequence"/>
</dbReference>
<evidence type="ECO:0000313" key="1">
    <source>
        <dbReference type="EMBL" id="GEO99606.1"/>
    </source>
</evidence>
<evidence type="ECO:0000313" key="2">
    <source>
        <dbReference type="Proteomes" id="UP000321258"/>
    </source>
</evidence>
<keyword evidence="2" id="KW-1185">Reference proteome</keyword>
<reference evidence="1 2" key="1">
    <citation type="submission" date="2019-07" db="EMBL/GenBank/DDBJ databases">
        <title>Whole genome shotgun sequence of Methylobacterium haplocladii NBRC 107714.</title>
        <authorList>
            <person name="Hosoyama A."/>
            <person name="Uohara A."/>
            <person name="Ohji S."/>
            <person name="Ichikawa N."/>
        </authorList>
    </citation>
    <scope>NUCLEOTIDE SEQUENCE [LARGE SCALE GENOMIC DNA]</scope>
    <source>
        <strain evidence="1 2">NBRC 107714</strain>
    </source>
</reference>
<dbReference type="AlphaFoldDB" id="A0A512IPH6"/>
<protein>
    <submittedName>
        <fullName evidence="1">Uncharacterized protein</fullName>
    </submittedName>
</protein>
<dbReference type="RefSeq" id="WP_147078489.1">
    <property type="nucleotide sequence ID" value="NZ_BJZT01000019.1"/>
</dbReference>
<dbReference type="EMBL" id="BJZT01000019">
    <property type="protein sequence ID" value="GEO99606.1"/>
    <property type="molecule type" value="Genomic_DNA"/>
</dbReference>
<proteinExistence type="predicted"/>
<organism evidence="1 2">
    <name type="scientific">Methylobacterium haplocladii</name>
    <dbReference type="NCBI Taxonomy" id="1176176"/>
    <lineage>
        <taxon>Bacteria</taxon>
        <taxon>Pseudomonadati</taxon>
        <taxon>Pseudomonadota</taxon>
        <taxon>Alphaproteobacteria</taxon>
        <taxon>Hyphomicrobiales</taxon>
        <taxon>Methylobacteriaceae</taxon>
        <taxon>Methylobacterium</taxon>
    </lineage>
</organism>
<sequence length="186" mass="19327">MSVFPIDEGSGGAGTGSYACGLLTLANGEARGVEAVASLTAREDATRRSAASQRVPGFLDTLRGALPASTRLSMPARLAVSTVRAGLGVIEEGFAPGGDDLEIVEVAFSDGASLVARMPAELVAAIRHDREIALGVLARSGRTQIVPAEAMSEADDSAEALTSIFRYEKRNGRLRRVIEAGPDSKD</sequence>